<feature type="region of interest" description="Disordered" evidence="1">
    <location>
        <begin position="21"/>
        <end position="46"/>
    </location>
</feature>
<dbReference type="AlphaFoldDB" id="A0A843XU84"/>
<protein>
    <submittedName>
        <fullName evidence="2">Uncharacterized protein</fullName>
    </submittedName>
</protein>
<gene>
    <name evidence="2" type="ORF">Taro_056571</name>
</gene>
<accession>A0A843XU84</accession>
<evidence type="ECO:0000313" key="2">
    <source>
        <dbReference type="EMBL" id="MQM23504.1"/>
    </source>
</evidence>
<evidence type="ECO:0000313" key="3">
    <source>
        <dbReference type="Proteomes" id="UP000652761"/>
    </source>
</evidence>
<sequence>SLAQLPASWITNLTAAPGSPSLLTPRIATSAHPSRTAPGSPGARSGVTFRDCSCDELDGKRWLAGARGKTLVCEAGLDRAENSGSSGDFREEASKGSAQIEVWQDFFHASEVVRGQLSRFEELCLSVVGLVLLL</sequence>
<keyword evidence="3" id="KW-1185">Reference proteome</keyword>
<reference evidence="2" key="1">
    <citation type="submission" date="2017-07" db="EMBL/GenBank/DDBJ databases">
        <title>Taro Niue Genome Assembly and Annotation.</title>
        <authorList>
            <person name="Atibalentja N."/>
            <person name="Keating K."/>
            <person name="Fields C.J."/>
        </authorList>
    </citation>
    <scope>NUCLEOTIDE SEQUENCE</scope>
    <source>
        <strain evidence="2">Niue_2</strain>
        <tissue evidence="2">Leaf</tissue>
    </source>
</reference>
<feature type="non-terminal residue" evidence="2">
    <location>
        <position position="134"/>
    </location>
</feature>
<organism evidence="2 3">
    <name type="scientific">Colocasia esculenta</name>
    <name type="common">Wild taro</name>
    <name type="synonym">Arum esculentum</name>
    <dbReference type="NCBI Taxonomy" id="4460"/>
    <lineage>
        <taxon>Eukaryota</taxon>
        <taxon>Viridiplantae</taxon>
        <taxon>Streptophyta</taxon>
        <taxon>Embryophyta</taxon>
        <taxon>Tracheophyta</taxon>
        <taxon>Spermatophyta</taxon>
        <taxon>Magnoliopsida</taxon>
        <taxon>Liliopsida</taxon>
        <taxon>Araceae</taxon>
        <taxon>Aroideae</taxon>
        <taxon>Colocasieae</taxon>
        <taxon>Colocasia</taxon>
    </lineage>
</organism>
<proteinExistence type="predicted"/>
<dbReference type="Proteomes" id="UP000652761">
    <property type="component" value="Unassembled WGS sequence"/>
</dbReference>
<evidence type="ECO:0000256" key="1">
    <source>
        <dbReference type="SAM" id="MobiDB-lite"/>
    </source>
</evidence>
<dbReference type="EMBL" id="NMUH01016611">
    <property type="protein sequence ID" value="MQM23504.1"/>
    <property type="molecule type" value="Genomic_DNA"/>
</dbReference>
<name>A0A843XU84_COLES</name>
<comment type="caution">
    <text evidence="2">The sequence shown here is derived from an EMBL/GenBank/DDBJ whole genome shotgun (WGS) entry which is preliminary data.</text>
</comment>